<dbReference type="Proteomes" id="UP000434916">
    <property type="component" value="Unassembled WGS sequence"/>
</dbReference>
<evidence type="ECO:0000313" key="2">
    <source>
        <dbReference type="EMBL" id="MTU41264.1"/>
    </source>
</evidence>
<dbReference type="Proteomes" id="UP000437446">
    <property type="component" value="Unassembled WGS sequence"/>
</dbReference>
<dbReference type="AlphaFoldDB" id="A0A4Q5CFP1"/>
<reference evidence="3 4" key="1">
    <citation type="journal article" date="2019" name="Nat. Med.">
        <title>A library of human gut bacterial isolates paired with longitudinal multiomics data enables mechanistic microbiome research.</title>
        <authorList>
            <person name="Poyet M."/>
            <person name="Groussin M."/>
            <person name="Gibbons S.M."/>
            <person name="Avila-Pacheco J."/>
            <person name="Jiang X."/>
            <person name="Kearney S.M."/>
            <person name="Perrotta A.R."/>
            <person name="Berdy B."/>
            <person name="Zhao S."/>
            <person name="Lieberman T.D."/>
            <person name="Swanson P.K."/>
            <person name="Smith M."/>
            <person name="Roesemann S."/>
            <person name="Alexander J.E."/>
            <person name="Rich S.A."/>
            <person name="Livny J."/>
            <person name="Vlamakis H."/>
            <person name="Clish C."/>
            <person name="Bullock K."/>
            <person name="Deik A."/>
            <person name="Scott J."/>
            <person name="Pierce K.A."/>
            <person name="Xavier R.J."/>
            <person name="Alm E.J."/>
        </authorList>
    </citation>
    <scope>NUCLEOTIDE SEQUENCE [LARGE SCALE GENOMIC DNA]</scope>
    <source>
        <strain evidence="1 4">BIOML-A25</strain>
        <strain evidence="2 3">BIOML-A29</strain>
    </source>
</reference>
<gene>
    <name evidence="1" type="ORF">GMD66_11220</name>
    <name evidence="2" type="ORF">GMD82_17810</name>
</gene>
<dbReference type="EMBL" id="WNCR01000004">
    <property type="protein sequence ID" value="MTU29763.1"/>
    <property type="molecule type" value="Genomic_DNA"/>
</dbReference>
<dbReference type="EMBL" id="WNCN01000032">
    <property type="protein sequence ID" value="MTU41264.1"/>
    <property type="molecule type" value="Genomic_DNA"/>
</dbReference>
<accession>A0A4Q5CFP1</accession>
<evidence type="ECO:0000313" key="4">
    <source>
        <dbReference type="Proteomes" id="UP000437446"/>
    </source>
</evidence>
<organism evidence="1 4">
    <name type="scientific">Parabacteroides merdae</name>
    <dbReference type="NCBI Taxonomy" id="46503"/>
    <lineage>
        <taxon>Bacteria</taxon>
        <taxon>Pseudomonadati</taxon>
        <taxon>Bacteroidota</taxon>
        <taxon>Bacteroidia</taxon>
        <taxon>Bacteroidales</taxon>
        <taxon>Tannerellaceae</taxon>
        <taxon>Parabacteroides</taxon>
    </lineage>
</organism>
<protein>
    <submittedName>
        <fullName evidence="1">Transcriptional regulator</fullName>
    </submittedName>
</protein>
<comment type="caution">
    <text evidence="1">The sequence shown here is derived from an EMBL/GenBank/DDBJ whole genome shotgun (WGS) entry which is preliminary data.</text>
</comment>
<keyword evidence="3" id="KW-1185">Reference proteome</keyword>
<sequence length="131" mass="14624">MEENIRFIQILDELKAQGQITDYVQAASILGTNKAGISDIKSGRKKLSIELLRSLKYSYPNISIDWIIMGTGDAFITMKEKQETTDAHLFVQTITQQAEEIGRLKEQIRQMNLEKGKPASDAYTSGDANVG</sequence>
<evidence type="ECO:0000313" key="3">
    <source>
        <dbReference type="Proteomes" id="UP000434916"/>
    </source>
</evidence>
<evidence type="ECO:0000313" key="1">
    <source>
        <dbReference type="EMBL" id="MTU29763.1"/>
    </source>
</evidence>
<proteinExistence type="predicted"/>
<name>A0A4Q5CFP1_9BACT</name>
<dbReference type="RefSeq" id="WP_008778294.1">
    <property type="nucleotide sequence ID" value="NZ_JADNDR010000006.1"/>
</dbReference>